<proteinExistence type="predicted"/>
<dbReference type="InterPro" id="IPR037401">
    <property type="entry name" value="SnoaL-like"/>
</dbReference>
<dbReference type="KEGG" id="ahg:AHOG_25065"/>
<evidence type="ECO:0000313" key="1">
    <source>
        <dbReference type="EMBL" id="ASO22618.1"/>
    </source>
</evidence>
<dbReference type="SUPFAM" id="SSF54427">
    <property type="entry name" value="NTF2-like"/>
    <property type="match status" value="1"/>
</dbReference>
<keyword evidence="2" id="KW-1185">Reference proteome</keyword>
<name>A0A221W9D3_9PSEU</name>
<organism evidence="1 2">
    <name type="scientific">Actinoalloteichus hoggarensis</name>
    <dbReference type="NCBI Taxonomy" id="1470176"/>
    <lineage>
        <taxon>Bacteria</taxon>
        <taxon>Bacillati</taxon>
        <taxon>Actinomycetota</taxon>
        <taxon>Actinomycetes</taxon>
        <taxon>Pseudonocardiales</taxon>
        <taxon>Pseudonocardiaceae</taxon>
        <taxon>Actinoalloteichus</taxon>
    </lineage>
</organism>
<protein>
    <submittedName>
        <fullName evidence="1">Putative PhzA/B-like protein</fullName>
    </submittedName>
</protein>
<dbReference type="Gene3D" id="3.10.450.50">
    <property type="match status" value="1"/>
</dbReference>
<reference evidence="1 2" key="1">
    <citation type="submission" date="2017-07" db="EMBL/GenBank/DDBJ databases">
        <title>Complete genome sequence of Actinoalloteichus hoggarensis DSM 45943, type strain of Actinoalloteichus hoggarensis.</title>
        <authorList>
            <person name="Ruckert C."/>
            <person name="Nouioui I."/>
            <person name="Willmese J."/>
            <person name="van Wezel G."/>
            <person name="Klenk H.-P."/>
            <person name="Kalinowski J."/>
            <person name="Zotchev S.B."/>
        </authorList>
    </citation>
    <scope>NUCLEOTIDE SEQUENCE [LARGE SCALE GENOMIC DNA]</scope>
    <source>
        <strain evidence="1 2">DSM 45943</strain>
    </source>
</reference>
<dbReference type="Proteomes" id="UP000204221">
    <property type="component" value="Chromosome"/>
</dbReference>
<dbReference type="Pfam" id="PF12680">
    <property type="entry name" value="SnoaL_2"/>
    <property type="match status" value="1"/>
</dbReference>
<dbReference type="EMBL" id="CP022521">
    <property type="protein sequence ID" value="ASO22618.1"/>
    <property type="molecule type" value="Genomic_DNA"/>
</dbReference>
<gene>
    <name evidence="1" type="ORF">AHOG_25065</name>
</gene>
<sequence>MPTRSAVDVFRQALPALQTGEVQSWLDLCTEDVVFEFPFARPEQPHRVEGRPALAEYLTAVTSRVRLDGLDALETHQTVNPDVAVIEATATGTVAATGEPYRMSYVVVLTLRDGLIARYRDYWNPLHTSDRKAAA</sequence>
<dbReference type="AlphaFoldDB" id="A0A221W9D3"/>
<evidence type="ECO:0000313" key="2">
    <source>
        <dbReference type="Proteomes" id="UP000204221"/>
    </source>
</evidence>
<dbReference type="RefSeq" id="WP_093943534.1">
    <property type="nucleotide sequence ID" value="NZ_CP022521.1"/>
</dbReference>
<dbReference type="InterPro" id="IPR032710">
    <property type="entry name" value="NTF2-like_dom_sf"/>
</dbReference>
<dbReference type="OrthoDB" id="3681559at2"/>
<accession>A0A221W9D3</accession>